<accession>A0A067PJC8</accession>
<keyword evidence="3" id="KW-0472">Membrane</keyword>
<dbReference type="PANTHER" id="PTHR42032">
    <property type="entry name" value="YALI0E30679P"/>
    <property type="match status" value="1"/>
</dbReference>
<evidence type="ECO:0000256" key="2">
    <source>
        <dbReference type="SAM" id="MobiDB-lite"/>
    </source>
</evidence>
<evidence type="ECO:0000313" key="4">
    <source>
        <dbReference type="EMBL" id="KDQ50571.1"/>
    </source>
</evidence>
<feature type="compositionally biased region" description="Basic and acidic residues" evidence="2">
    <location>
        <begin position="1"/>
        <end position="14"/>
    </location>
</feature>
<dbReference type="Proteomes" id="UP000027265">
    <property type="component" value="Unassembled WGS sequence"/>
</dbReference>
<dbReference type="PANTHER" id="PTHR42032:SF1">
    <property type="entry name" value="YALI0E30679P"/>
    <property type="match status" value="1"/>
</dbReference>
<feature type="region of interest" description="Disordered" evidence="2">
    <location>
        <begin position="1"/>
        <end position="60"/>
    </location>
</feature>
<gene>
    <name evidence="4" type="ORF">JAAARDRAFT_74103</name>
</gene>
<evidence type="ECO:0000256" key="3">
    <source>
        <dbReference type="SAM" id="Phobius"/>
    </source>
</evidence>
<dbReference type="InParanoid" id="A0A067PJC8"/>
<feature type="region of interest" description="Disordered" evidence="2">
    <location>
        <begin position="407"/>
        <end position="450"/>
    </location>
</feature>
<dbReference type="EMBL" id="KL197758">
    <property type="protein sequence ID" value="KDQ50571.1"/>
    <property type="molecule type" value="Genomic_DNA"/>
</dbReference>
<dbReference type="AlphaFoldDB" id="A0A067PJC8"/>
<sequence length="531" mass="58878">MTSKQGKENGRGTDSHYTTPPDSPPAASERVMRESDADEDSDMSLGREYDGQEIDEGGSEEEFVVAPNGKAFTGKAKANPSMIEAGLQGAGARERPSTWTDLDLSIIVALVAPVGNWLTGTDHLKNLFLICLLILYLHQLIEVPWQLYRSSRPKYAAPDTLRPNGSTSSGSRLIHLARSELHTHELAYLGLSLVSPFLGAMFLRHVLSVLNGPNLPHPLSWFSTTLFVLALGIRPWSHLIKRLRKRTQDLHDTIHYHYPSPGLQNRIETDHKVKDLVTRVEQLEKEIERLRAIATETKDTLEDVYDDVSGSLEDVDRALRRQDRKAEVGRSSQEKRLAALEATLSHFVDEWKHSEAMRGSGHWDETMVKAYTQMHPVLDRLVSIALFVPEKFLSVLRPTYPPRLLINGASNHSGSPSTGPLSPGSSGKLHISRSPRLETIPEDSDDTTLSTGSIEVIPDAHGIADGDVELKVRNPKIISRKRSGSSGSSGRRRIRRTGTISEIAFQAVTLPYRMATGILYSFASPFQKVLV</sequence>
<dbReference type="HOGENOM" id="CLU_037537_1_0_1"/>
<keyword evidence="5" id="KW-1185">Reference proteome</keyword>
<keyword evidence="3" id="KW-1133">Transmembrane helix</keyword>
<organism evidence="4 5">
    <name type="scientific">Jaapia argillacea MUCL 33604</name>
    <dbReference type="NCBI Taxonomy" id="933084"/>
    <lineage>
        <taxon>Eukaryota</taxon>
        <taxon>Fungi</taxon>
        <taxon>Dikarya</taxon>
        <taxon>Basidiomycota</taxon>
        <taxon>Agaricomycotina</taxon>
        <taxon>Agaricomycetes</taxon>
        <taxon>Agaricomycetidae</taxon>
        <taxon>Jaapiales</taxon>
        <taxon>Jaapiaceae</taxon>
        <taxon>Jaapia</taxon>
    </lineage>
</organism>
<name>A0A067PJC8_9AGAM</name>
<feature type="region of interest" description="Disordered" evidence="2">
    <location>
        <begin position="475"/>
        <end position="495"/>
    </location>
</feature>
<evidence type="ECO:0000256" key="1">
    <source>
        <dbReference type="SAM" id="Coils"/>
    </source>
</evidence>
<reference evidence="5" key="1">
    <citation type="journal article" date="2014" name="Proc. Natl. Acad. Sci. U.S.A.">
        <title>Extensive sampling of basidiomycete genomes demonstrates inadequacy of the white-rot/brown-rot paradigm for wood decay fungi.</title>
        <authorList>
            <person name="Riley R."/>
            <person name="Salamov A.A."/>
            <person name="Brown D.W."/>
            <person name="Nagy L.G."/>
            <person name="Floudas D."/>
            <person name="Held B.W."/>
            <person name="Levasseur A."/>
            <person name="Lombard V."/>
            <person name="Morin E."/>
            <person name="Otillar R."/>
            <person name="Lindquist E.A."/>
            <person name="Sun H."/>
            <person name="LaButti K.M."/>
            <person name="Schmutz J."/>
            <person name="Jabbour D."/>
            <person name="Luo H."/>
            <person name="Baker S.E."/>
            <person name="Pisabarro A.G."/>
            <person name="Walton J.D."/>
            <person name="Blanchette R.A."/>
            <person name="Henrissat B."/>
            <person name="Martin F."/>
            <person name="Cullen D."/>
            <person name="Hibbett D.S."/>
            <person name="Grigoriev I.V."/>
        </authorList>
    </citation>
    <scope>NUCLEOTIDE SEQUENCE [LARGE SCALE GENOMIC DNA]</scope>
    <source>
        <strain evidence="5">MUCL 33604</strain>
    </source>
</reference>
<dbReference type="STRING" id="933084.A0A067PJC8"/>
<proteinExistence type="predicted"/>
<dbReference type="OrthoDB" id="10263751at2759"/>
<feature type="compositionally biased region" description="Low complexity" evidence="2">
    <location>
        <begin position="413"/>
        <end position="427"/>
    </location>
</feature>
<protein>
    <submittedName>
        <fullName evidence="4">Uncharacterized protein</fullName>
    </submittedName>
</protein>
<keyword evidence="1" id="KW-0175">Coiled coil</keyword>
<feature type="transmembrane region" description="Helical" evidence="3">
    <location>
        <begin position="186"/>
        <end position="207"/>
    </location>
</feature>
<feature type="transmembrane region" description="Helical" evidence="3">
    <location>
        <begin position="219"/>
        <end position="236"/>
    </location>
</feature>
<keyword evidence="3" id="KW-0812">Transmembrane</keyword>
<feature type="compositionally biased region" description="Acidic residues" evidence="2">
    <location>
        <begin position="51"/>
        <end position="60"/>
    </location>
</feature>
<feature type="coiled-coil region" evidence="1">
    <location>
        <begin position="266"/>
        <end position="300"/>
    </location>
</feature>
<evidence type="ECO:0000313" key="5">
    <source>
        <dbReference type="Proteomes" id="UP000027265"/>
    </source>
</evidence>